<evidence type="ECO:0000256" key="2">
    <source>
        <dbReference type="ARBA" id="ARBA00001947"/>
    </source>
</evidence>
<keyword evidence="8" id="KW-0482">Metalloprotease</keyword>
<dbReference type="SUPFAM" id="SSF53187">
    <property type="entry name" value="Zn-dependent exopeptidases"/>
    <property type="match status" value="1"/>
</dbReference>
<comment type="catalytic activity">
    <reaction evidence="10">
        <text>Hydrolysis of dipeptides, preferentially hydrophobic dipeptides including prolyl amino acids.</text>
        <dbReference type="EC" id="3.4.13.18"/>
    </reaction>
</comment>
<evidence type="ECO:0000256" key="8">
    <source>
        <dbReference type="ARBA" id="ARBA00023049"/>
    </source>
</evidence>
<dbReference type="Proteomes" id="UP000257039">
    <property type="component" value="Unassembled WGS sequence"/>
</dbReference>
<dbReference type="EC" id="3.4.13.18" evidence="11"/>
<feature type="domain" description="Peptidase M20 dimerisation" evidence="19">
    <location>
        <begin position="212"/>
        <end position="296"/>
    </location>
</feature>
<keyword evidence="7" id="KW-0224">Dipeptidase</keyword>
<evidence type="ECO:0000256" key="13">
    <source>
        <dbReference type="ARBA" id="ARBA00061423"/>
    </source>
</evidence>
<dbReference type="Gene3D" id="3.40.630.10">
    <property type="entry name" value="Zn peptidases"/>
    <property type="match status" value="2"/>
</dbReference>
<dbReference type="RefSeq" id="WP_094787435.1">
    <property type="nucleotide sequence ID" value="NZ_NDXW01000001.1"/>
</dbReference>
<dbReference type="PANTHER" id="PTHR43501:SF1">
    <property type="entry name" value="CYTOSOL NON-SPECIFIC DIPEPTIDASE"/>
    <property type="match status" value="1"/>
</dbReference>
<dbReference type="Pfam" id="PF01546">
    <property type="entry name" value="Peptidase_M20"/>
    <property type="match status" value="1"/>
</dbReference>
<evidence type="ECO:0000256" key="18">
    <source>
        <dbReference type="ARBA" id="ARBA00078074"/>
    </source>
</evidence>
<dbReference type="PRINTS" id="PR00934">
    <property type="entry name" value="XHISDIPTASE"/>
</dbReference>
<evidence type="ECO:0000256" key="12">
    <source>
        <dbReference type="ARBA" id="ARBA00044252"/>
    </source>
</evidence>
<evidence type="ECO:0000256" key="14">
    <source>
        <dbReference type="ARBA" id="ARBA00071271"/>
    </source>
</evidence>
<comment type="caution">
    <text evidence="20">The sequence shown here is derived from an EMBL/GenBank/DDBJ whole genome shotgun (WGS) entry which is preliminary data.</text>
</comment>
<name>A0A4P9VLQ3_9GAMM</name>
<dbReference type="Pfam" id="PF07687">
    <property type="entry name" value="M20_dimer"/>
    <property type="match status" value="1"/>
</dbReference>
<evidence type="ECO:0000256" key="16">
    <source>
        <dbReference type="ARBA" id="ARBA00076004"/>
    </source>
</evidence>
<dbReference type="PIRSF" id="PIRSF016599">
    <property type="entry name" value="Xaa-His_dipept"/>
    <property type="match status" value="1"/>
</dbReference>
<reference evidence="20 21" key="1">
    <citation type="submission" date="2017-04" db="EMBL/GenBank/DDBJ databases">
        <title>Draft genome sequence of Zooshikella ganghwensis VG4 isolated from Red Sea sediments.</title>
        <authorList>
            <person name="Rehman Z."/>
            <person name="Alam I."/>
            <person name="Kamau A."/>
            <person name="Bajic V."/>
            <person name="Leiknes T."/>
        </authorList>
    </citation>
    <scope>NUCLEOTIDE SEQUENCE [LARGE SCALE GENOMIC DNA]</scope>
    <source>
        <strain evidence="20 21">VG4</strain>
    </source>
</reference>
<protein>
    <recommendedName>
        <fullName evidence="14">Cytosol non-specific dipeptidase</fullName>
        <ecNumber evidence="11">3.4.13.18</ecNumber>
    </recommendedName>
    <alternativeName>
        <fullName evidence="17">Aminoacyl-histidine dipeptidase</fullName>
    </alternativeName>
    <alternativeName>
        <fullName evidence="16">Beta-alanyl-histidine dipeptidase</fullName>
    </alternativeName>
    <alternativeName>
        <fullName evidence="15">Carnosinase</fullName>
    </alternativeName>
    <alternativeName>
        <fullName evidence="12">Peptidase D</fullName>
    </alternativeName>
    <alternativeName>
        <fullName evidence="18">Xaa-His dipeptidase</fullName>
    </alternativeName>
</protein>
<dbReference type="InterPro" id="IPR011650">
    <property type="entry name" value="Peptidase_M20_dimer"/>
</dbReference>
<dbReference type="EMBL" id="NDXW01000001">
    <property type="protein sequence ID" value="RDH44243.1"/>
    <property type="molecule type" value="Genomic_DNA"/>
</dbReference>
<dbReference type="SUPFAM" id="SSF55031">
    <property type="entry name" value="Bacterial exopeptidase dimerisation domain"/>
    <property type="match status" value="1"/>
</dbReference>
<evidence type="ECO:0000256" key="6">
    <source>
        <dbReference type="ARBA" id="ARBA00022833"/>
    </source>
</evidence>
<dbReference type="InterPro" id="IPR001160">
    <property type="entry name" value="Peptidase_M20C"/>
</dbReference>
<evidence type="ECO:0000313" key="21">
    <source>
        <dbReference type="Proteomes" id="UP000257039"/>
    </source>
</evidence>
<dbReference type="FunFam" id="3.40.630.10:FF:000015">
    <property type="entry name" value="Aminoacyl-histidine dipeptidase PepD"/>
    <property type="match status" value="1"/>
</dbReference>
<keyword evidence="3" id="KW-0645">Protease</keyword>
<evidence type="ECO:0000256" key="17">
    <source>
        <dbReference type="ARBA" id="ARBA00077688"/>
    </source>
</evidence>
<organism evidence="20 21">
    <name type="scientific">Zooshikella ganghwensis</name>
    <dbReference type="NCBI Taxonomy" id="202772"/>
    <lineage>
        <taxon>Bacteria</taxon>
        <taxon>Pseudomonadati</taxon>
        <taxon>Pseudomonadota</taxon>
        <taxon>Gammaproteobacteria</taxon>
        <taxon>Oceanospirillales</taxon>
        <taxon>Zooshikellaceae</taxon>
        <taxon>Zooshikella</taxon>
    </lineage>
</organism>
<keyword evidence="6" id="KW-0862">Zinc</keyword>
<evidence type="ECO:0000256" key="7">
    <source>
        <dbReference type="ARBA" id="ARBA00022997"/>
    </source>
</evidence>
<comment type="cofactor">
    <cofactor evidence="2">
        <name>Zn(2+)</name>
        <dbReference type="ChEBI" id="CHEBI:29105"/>
    </cofactor>
</comment>
<keyword evidence="4" id="KW-0479">Metal-binding</keyword>
<dbReference type="NCBIfam" id="TIGR01893">
    <property type="entry name" value="aa-his-dipept"/>
    <property type="match status" value="1"/>
</dbReference>
<dbReference type="InterPro" id="IPR036264">
    <property type="entry name" value="Bact_exopeptidase_dim_dom"/>
</dbReference>
<evidence type="ECO:0000313" key="20">
    <source>
        <dbReference type="EMBL" id="RDH44243.1"/>
    </source>
</evidence>
<keyword evidence="21" id="KW-1185">Reference proteome</keyword>
<dbReference type="GO" id="GO:0070573">
    <property type="term" value="F:metallodipeptidase activity"/>
    <property type="evidence" value="ECO:0007669"/>
    <property type="project" value="TreeGrafter"/>
</dbReference>
<keyword evidence="9" id="KW-0170">Cobalt</keyword>
<evidence type="ECO:0000256" key="4">
    <source>
        <dbReference type="ARBA" id="ARBA00022723"/>
    </source>
</evidence>
<evidence type="ECO:0000256" key="9">
    <source>
        <dbReference type="ARBA" id="ARBA00023285"/>
    </source>
</evidence>
<keyword evidence="5" id="KW-0378">Hydrolase</keyword>
<comment type="similarity">
    <text evidence="13">Belongs to the peptidase M20C family.</text>
</comment>
<accession>A0A4P9VLQ3</accession>
<evidence type="ECO:0000256" key="5">
    <source>
        <dbReference type="ARBA" id="ARBA00022801"/>
    </source>
</evidence>
<dbReference type="PANTHER" id="PTHR43501">
    <property type="entry name" value="CYTOSOL NON-SPECIFIC DIPEPTIDASE"/>
    <property type="match status" value="1"/>
</dbReference>
<dbReference type="CDD" id="cd03890">
    <property type="entry name" value="M20_pepD"/>
    <property type="match status" value="1"/>
</dbReference>
<evidence type="ECO:0000259" key="19">
    <source>
        <dbReference type="Pfam" id="PF07687"/>
    </source>
</evidence>
<evidence type="ECO:0000256" key="10">
    <source>
        <dbReference type="ARBA" id="ARBA00036421"/>
    </source>
</evidence>
<dbReference type="GO" id="GO:0005829">
    <property type="term" value="C:cytosol"/>
    <property type="evidence" value="ECO:0007669"/>
    <property type="project" value="TreeGrafter"/>
</dbReference>
<dbReference type="GO" id="GO:0046872">
    <property type="term" value="F:metal ion binding"/>
    <property type="evidence" value="ECO:0007669"/>
    <property type="project" value="UniProtKB-KW"/>
</dbReference>
<sequence>MNAPQLTELQPSSLWQHFAKICSIPHPSGYEAQLAEHIQHWATDLGLSVTQDHVGNLIIRKPATSGLEHAPGVVLQSHLDMVPQKNSTTQHDFTKDPINAYIEGDWVTAENTTLGADNGIGVSAILAVLESTHLQHGPIEALFTIDEESGMTGAMGLQPGQLQGSILLNLDSEDEGELYLGCAGGVDICADWTYSPEPIPADYQSFELAIIGLKGGHSGVDIHLGRANANKLMARLLCEADQAELPIRVSHIQGGSLRNAIPREAFIKLACPNAAVRQLKTWLADQQTILNNELQHAEPDLQLTLSEIAPLAQLMPAASQKTLSHTLSACPNGVMRMSDTVQGIVESSTNLGVITVEDGRIHVASLARSLIDSAGQALANAVANTFRLANATIRFEGAYPGWQPNMQSSVLQTMIGVHQRLFEVKPEIKVIHAGLECGLLAAAYPHWDMISFGPTIRYPHSPDEKVNIHSVQRFWDLLVATLKAIATEQ</sequence>
<dbReference type="InterPro" id="IPR002933">
    <property type="entry name" value="Peptidase_M20"/>
</dbReference>
<evidence type="ECO:0000256" key="11">
    <source>
        <dbReference type="ARBA" id="ARBA00038976"/>
    </source>
</evidence>
<dbReference type="GO" id="GO:0006508">
    <property type="term" value="P:proteolysis"/>
    <property type="evidence" value="ECO:0007669"/>
    <property type="project" value="UniProtKB-KW"/>
</dbReference>
<gene>
    <name evidence="20" type="ORF">B9G39_12735</name>
</gene>
<dbReference type="FunFam" id="3.40.630.10:FF:000018">
    <property type="entry name" value="Aminoacyl-histidine dipeptidase PepD"/>
    <property type="match status" value="1"/>
</dbReference>
<comment type="cofactor">
    <cofactor evidence="1">
        <name>Co(2+)</name>
        <dbReference type="ChEBI" id="CHEBI:48828"/>
    </cofactor>
</comment>
<evidence type="ECO:0000256" key="15">
    <source>
        <dbReference type="ARBA" id="ARBA00075285"/>
    </source>
</evidence>
<proteinExistence type="inferred from homology"/>
<dbReference type="AlphaFoldDB" id="A0A4P9VLQ3"/>
<evidence type="ECO:0000256" key="3">
    <source>
        <dbReference type="ARBA" id="ARBA00022670"/>
    </source>
</evidence>
<evidence type="ECO:0000256" key="1">
    <source>
        <dbReference type="ARBA" id="ARBA00001941"/>
    </source>
</evidence>